<dbReference type="Pfam" id="PF00072">
    <property type="entry name" value="Response_reg"/>
    <property type="match status" value="1"/>
</dbReference>
<dbReference type="SUPFAM" id="SSF52172">
    <property type="entry name" value="CheY-like"/>
    <property type="match status" value="1"/>
</dbReference>
<accession>A0A9W5UZN3</accession>
<evidence type="ECO:0000259" key="10">
    <source>
        <dbReference type="PROSITE" id="PS50110"/>
    </source>
</evidence>
<dbReference type="InterPro" id="IPR039420">
    <property type="entry name" value="WalR-like"/>
</dbReference>
<dbReference type="PROSITE" id="PS51755">
    <property type="entry name" value="OMPR_PHOB"/>
    <property type="match status" value="1"/>
</dbReference>
<name>A0A9W5UZN3_BACCE</name>
<dbReference type="SMART" id="SM00448">
    <property type="entry name" value="REC"/>
    <property type="match status" value="1"/>
</dbReference>
<keyword evidence="5" id="KW-0805">Transcription regulation</keyword>
<dbReference type="Gene3D" id="1.10.10.10">
    <property type="entry name" value="Winged helix-like DNA-binding domain superfamily/Winged helix DNA-binding domain"/>
    <property type="match status" value="1"/>
</dbReference>
<evidence type="ECO:0000256" key="6">
    <source>
        <dbReference type="ARBA" id="ARBA00023125"/>
    </source>
</evidence>
<comment type="caution">
    <text evidence="12">The sequence shown here is derived from an EMBL/GenBank/DDBJ whole genome shotgun (WGS) entry which is preliminary data.</text>
</comment>
<dbReference type="SMART" id="SM00862">
    <property type="entry name" value="Trans_reg_C"/>
    <property type="match status" value="1"/>
</dbReference>
<keyword evidence="3 8" id="KW-0597">Phosphoprotein</keyword>
<evidence type="ECO:0000256" key="1">
    <source>
        <dbReference type="ARBA" id="ARBA00004496"/>
    </source>
</evidence>
<feature type="modified residue" description="4-aspartylphosphate" evidence="8">
    <location>
        <position position="52"/>
    </location>
</feature>
<evidence type="ECO:0000256" key="2">
    <source>
        <dbReference type="ARBA" id="ARBA00022490"/>
    </source>
</evidence>
<feature type="DNA-binding region" description="OmpR/PhoB-type" evidence="9">
    <location>
        <begin position="129"/>
        <end position="227"/>
    </location>
</feature>
<sequence>MVKIMIVEDDPKIAKLLSSQIEKYGYKVIIIEDFQHILDIFSQEKPELVLLDINLPSFDGYYWCRQIRAISTCPILFISARESTMDQVMALENGGDDYIPKPFHYEVVMAKIRSQLRRAYGDYSPKIEERRIDQQGLTLFPERLILQLLDQEVDITRNEAILLEMLMKNYPRVVSREVLLNKLWDSESYVDDNTLSVNTTRLRKKLQALGIKHAIETIRSVGYRLHITWESDKEKL</sequence>
<keyword evidence="2" id="KW-0963">Cytoplasm</keyword>
<dbReference type="PANTHER" id="PTHR48111:SF31">
    <property type="entry name" value="TRANSCRIPTIONAL REGULATORY PROTEIN YXDJ"/>
    <property type="match status" value="1"/>
</dbReference>
<dbReference type="Gene3D" id="6.10.250.690">
    <property type="match status" value="1"/>
</dbReference>
<dbReference type="GO" id="GO:0000976">
    <property type="term" value="F:transcription cis-regulatory region binding"/>
    <property type="evidence" value="ECO:0007669"/>
    <property type="project" value="TreeGrafter"/>
</dbReference>
<dbReference type="InterPro" id="IPR001867">
    <property type="entry name" value="OmpR/PhoB-type_DNA-bd"/>
</dbReference>
<evidence type="ECO:0000256" key="3">
    <source>
        <dbReference type="ARBA" id="ARBA00022553"/>
    </source>
</evidence>
<dbReference type="AlphaFoldDB" id="A0A9W5UZN3"/>
<evidence type="ECO:0000256" key="5">
    <source>
        <dbReference type="ARBA" id="ARBA00023015"/>
    </source>
</evidence>
<evidence type="ECO:0000256" key="8">
    <source>
        <dbReference type="PROSITE-ProRule" id="PRU00169"/>
    </source>
</evidence>
<keyword evidence="4" id="KW-0902">Two-component regulatory system</keyword>
<evidence type="ECO:0000313" key="13">
    <source>
        <dbReference type="Proteomes" id="UP000014018"/>
    </source>
</evidence>
<dbReference type="GO" id="GO:0032993">
    <property type="term" value="C:protein-DNA complex"/>
    <property type="evidence" value="ECO:0007669"/>
    <property type="project" value="TreeGrafter"/>
</dbReference>
<evidence type="ECO:0000259" key="11">
    <source>
        <dbReference type="PROSITE" id="PS51755"/>
    </source>
</evidence>
<dbReference type="InterPro" id="IPR016032">
    <property type="entry name" value="Sig_transdc_resp-reg_C-effctor"/>
</dbReference>
<reference evidence="12 13" key="1">
    <citation type="submission" date="2012-12" db="EMBL/GenBank/DDBJ databases">
        <title>The Genome Sequence of Bacillus cereus VD133.</title>
        <authorList>
            <consortium name="The Broad Institute Genome Sequencing Platform"/>
            <consortium name="The Broad Institute Genome Sequencing Center for Infectious Disease"/>
            <person name="Feldgarden M."/>
            <person name="Van der Auwera G.A."/>
            <person name="Mahillon J."/>
            <person name="Duprez V."/>
            <person name="Timmery S."/>
            <person name="Mattelet C."/>
            <person name="Dierick K."/>
            <person name="Sun M."/>
            <person name="Yu Z."/>
            <person name="Zhu L."/>
            <person name="Hu X."/>
            <person name="Shank E.B."/>
            <person name="Swiecicka I."/>
            <person name="Hansen B.M."/>
            <person name="Andrup L."/>
            <person name="Walker B."/>
            <person name="Young S.K."/>
            <person name="Zeng Q."/>
            <person name="Gargeya S."/>
            <person name="Fitzgerald M."/>
            <person name="Haas B."/>
            <person name="Abouelleil A."/>
            <person name="Alvarado L."/>
            <person name="Arachchi H.M."/>
            <person name="Berlin A.M."/>
            <person name="Chapman S.B."/>
            <person name="Dewar J."/>
            <person name="Goldberg J."/>
            <person name="Griggs A."/>
            <person name="Gujja S."/>
            <person name="Hansen M."/>
            <person name="Howarth C."/>
            <person name="Imamovic A."/>
            <person name="Larimer J."/>
            <person name="McCowan C."/>
            <person name="Murphy C."/>
            <person name="Neiman D."/>
            <person name="Pearson M."/>
            <person name="Priest M."/>
            <person name="Roberts A."/>
            <person name="Saif S."/>
            <person name="Shea T."/>
            <person name="Sisk P."/>
            <person name="Sykes S."/>
            <person name="Wortman J."/>
            <person name="Nusbaum C."/>
            <person name="Birren B."/>
        </authorList>
    </citation>
    <scope>NUCLEOTIDE SEQUENCE [LARGE SCALE GENOMIC DNA]</scope>
    <source>
        <strain evidence="12 13">VD133</strain>
    </source>
</reference>
<dbReference type="PROSITE" id="PS50110">
    <property type="entry name" value="RESPONSE_REGULATORY"/>
    <property type="match status" value="1"/>
</dbReference>
<feature type="domain" description="OmpR/PhoB-type" evidence="11">
    <location>
        <begin position="129"/>
        <end position="227"/>
    </location>
</feature>
<dbReference type="GO" id="GO:0005829">
    <property type="term" value="C:cytosol"/>
    <property type="evidence" value="ECO:0007669"/>
    <property type="project" value="TreeGrafter"/>
</dbReference>
<gene>
    <name evidence="12" type="ORF">IIU_06071</name>
</gene>
<feature type="domain" description="Response regulatory" evidence="10">
    <location>
        <begin position="3"/>
        <end position="116"/>
    </location>
</feature>
<dbReference type="InterPro" id="IPR011006">
    <property type="entry name" value="CheY-like_superfamily"/>
</dbReference>
<dbReference type="FunFam" id="3.40.50.2300:FF:000065">
    <property type="entry name" value="DNA-binding response regulator"/>
    <property type="match status" value="1"/>
</dbReference>
<dbReference type="InterPro" id="IPR036388">
    <property type="entry name" value="WH-like_DNA-bd_sf"/>
</dbReference>
<evidence type="ECO:0000256" key="9">
    <source>
        <dbReference type="PROSITE-ProRule" id="PRU01091"/>
    </source>
</evidence>
<dbReference type="RefSeq" id="WP_016112006.1">
    <property type="nucleotide sequence ID" value="NZ_KB976193.1"/>
</dbReference>
<dbReference type="EMBL" id="AHFB01000133">
    <property type="protein sequence ID" value="EOO25733.1"/>
    <property type="molecule type" value="Genomic_DNA"/>
</dbReference>
<dbReference type="InterPro" id="IPR001789">
    <property type="entry name" value="Sig_transdc_resp-reg_receiver"/>
</dbReference>
<dbReference type="GO" id="GO:0000156">
    <property type="term" value="F:phosphorelay response regulator activity"/>
    <property type="evidence" value="ECO:0007669"/>
    <property type="project" value="TreeGrafter"/>
</dbReference>
<keyword evidence="6 9" id="KW-0238">DNA-binding</keyword>
<dbReference type="CDD" id="cd18159">
    <property type="entry name" value="REC_OmpR_NsrR-like"/>
    <property type="match status" value="1"/>
</dbReference>
<dbReference type="GO" id="GO:0006355">
    <property type="term" value="P:regulation of DNA-templated transcription"/>
    <property type="evidence" value="ECO:0007669"/>
    <property type="project" value="InterPro"/>
</dbReference>
<dbReference type="PANTHER" id="PTHR48111">
    <property type="entry name" value="REGULATOR OF RPOS"/>
    <property type="match status" value="1"/>
</dbReference>
<dbReference type="Pfam" id="PF00486">
    <property type="entry name" value="Trans_reg_C"/>
    <property type="match status" value="1"/>
</dbReference>
<dbReference type="Proteomes" id="UP000014018">
    <property type="component" value="Unassembled WGS sequence"/>
</dbReference>
<dbReference type="Gene3D" id="3.40.50.2300">
    <property type="match status" value="1"/>
</dbReference>
<comment type="subcellular location">
    <subcellularLocation>
        <location evidence="1">Cytoplasm</location>
    </subcellularLocation>
</comment>
<proteinExistence type="predicted"/>
<dbReference type="CDD" id="cd00383">
    <property type="entry name" value="trans_reg_C"/>
    <property type="match status" value="1"/>
</dbReference>
<organism evidence="12 13">
    <name type="scientific">Bacillus cereus VD133</name>
    <dbReference type="NCBI Taxonomy" id="1053233"/>
    <lineage>
        <taxon>Bacteria</taxon>
        <taxon>Bacillati</taxon>
        <taxon>Bacillota</taxon>
        <taxon>Bacilli</taxon>
        <taxon>Bacillales</taxon>
        <taxon>Bacillaceae</taxon>
        <taxon>Bacillus</taxon>
        <taxon>Bacillus cereus group</taxon>
    </lineage>
</organism>
<evidence type="ECO:0000313" key="12">
    <source>
        <dbReference type="EMBL" id="EOO25733.1"/>
    </source>
</evidence>
<evidence type="ECO:0000256" key="7">
    <source>
        <dbReference type="ARBA" id="ARBA00023163"/>
    </source>
</evidence>
<keyword evidence="7" id="KW-0804">Transcription</keyword>
<evidence type="ECO:0000256" key="4">
    <source>
        <dbReference type="ARBA" id="ARBA00023012"/>
    </source>
</evidence>
<protein>
    <submittedName>
        <fullName evidence="12">Two-component system response regulator yxdJ</fullName>
    </submittedName>
</protein>
<dbReference type="SUPFAM" id="SSF46894">
    <property type="entry name" value="C-terminal effector domain of the bipartite response regulators"/>
    <property type="match status" value="1"/>
</dbReference>